<feature type="transmembrane region" description="Helical" evidence="8">
    <location>
        <begin position="95"/>
        <end position="118"/>
    </location>
</feature>
<feature type="transmembrane region" description="Helical" evidence="8">
    <location>
        <begin position="440"/>
        <end position="462"/>
    </location>
</feature>
<dbReference type="PANTHER" id="PTHR47019:SF1">
    <property type="entry name" value="LIPID II FLIPPASE MURJ"/>
    <property type="match status" value="1"/>
</dbReference>
<accession>A0ABV1I1H8</accession>
<feature type="transmembrane region" description="Helical" evidence="8">
    <location>
        <begin position="352"/>
        <end position="373"/>
    </location>
</feature>
<dbReference type="PRINTS" id="PR01806">
    <property type="entry name" value="VIRFACTRMVIN"/>
</dbReference>
<feature type="transmembrane region" description="Helical" evidence="8">
    <location>
        <begin position="309"/>
        <end position="332"/>
    </location>
</feature>
<evidence type="ECO:0000256" key="8">
    <source>
        <dbReference type="SAM" id="Phobius"/>
    </source>
</evidence>
<sequence>MSDNKKKAILSSALLLFVLSLVNKGLGFIKSMTIASVFGATIQTDAYYVAEGLMQNALLPISEAVAVSFLPIYITIKEKNKEDAHKFTSRTITDIFLLALVLSGILYVVAPVLLKLMLPSYTAEQVAMSVHYFRILIWGMCFYMSNQLLQSLLNAEKQYGFSSFTAMMNNLILTGAVLIMGHRFGLSAMAMAVPFSYIAQYLFLQIKSRDYGRLTMRYGLRDSRIWRLCLQAAPIFFGNAICELNQLVDKSLLSGMETGSVTAVSYAAVLYQFASNLISIPMTTIIYTELAESFAAGRKEEGGAKLEKGIHISLFCCIPLSLFVMIAANLVVEITYGRGAFDAQAVVMTSEGLRYYGLCFLAYCLNALLFRACYSLNDTMLPMKVGLGTVSLNIVLSIALAHFLGLKGVVLATAIANTLTSIVTIYIFNRTKIRIHLGQFARSGIMILIASVAGMFAAMFWIKSGIVTNGILLFITAACLDFGIYGVLMILTKNEIMMEMLSIGKEFIGKRKG</sequence>
<feature type="transmembrane region" description="Helical" evidence="8">
    <location>
        <begin position="186"/>
        <end position="204"/>
    </location>
</feature>
<keyword evidence="3 8" id="KW-0812">Transmembrane</keyword>
<evidence type="ECO:0000256" key="1">
    <source>
        <dbReference type="ARBA" id="ARBA00004651"/>
    </source>
</evidence>
<evidence type="ECO:0000313" key="10">
    <source>
        <dbReference type="Proteomes" id="UP001470288"/>
    </source>
</evidence>
<feature type="transmembrane region" description="Helical" evidence="8">
    <location>
        <begin position="468"/>
        <end position="491"/>
    </location>
</feature>
<feature type="transmembrane region" description="Helical" evidence="8">
    <location>
        <begin position="385"/>
        <end position="404"/>
    </location>
</feature>
<feature type="transmembrane region" description="Helical" evidence="8">
    <location>
        <begin position="55"/>
        <end position="74"/>
    </location>
</feature>
<keyword evidence="2" id="KW-1003">Cell membrane</keyword>
<dbReference type="PANTHER" id="PTHR47019">
    <property type="entry name" value="LIPID II FLIPPASE MURJ"/>
    <property type="match status" value="1"/>
</dbReference>
<comment type="subcellular location">
    <subcellularLocation>
        <location evidence="1">Cell membrane</location>
        <topology evidence="1">Multi-pass membrane protein</topology>
    </subcellularLocation>
</comment>
<name>A0ABV1I1H8_9FIRM</name>
<dbReference type="NCBIfam" id="TIGR01695">
    <property type="entry name" value="murJ_mviN"/>
    <property type="match status" value="1"/>
</dbReference>
<feature type="transmembrane region" description="Helical" evidence="8">
    <location>
        <begin position="130"/>
        <end position="149"/>
    </location>
</feature>
<evidence type="ECO:0000256" key="3">
    <source>
        <dbReference type="ARBA" id="ARBA00022692"/>
    </source>
</evidence>
<keyword evidence="4" id="KW-0133">Cell shape</keyword>
<evidence type="ECO:0000256" key="2">
    <source>
        <dbReference type="ARBA" id="ARBA00022475"/>
    </source>
</evidence>
<dbReference type="RefSeq" id="WP_349144353.1">
    <property type="nucleotide sequence ID" value="NZ_JBBMFC010000012.1"/>
</dbReference>
<protein>
    <submittedName>
        <fullName evidence="9">Murein biosynthesis integral membrane protein MurJ</fullName>
    </submittedName>
</protein>
<evidence type="ECO:0000256" key="7">
    <source>
        <dbReference type="ARBA" id="ARBA00023136"/>
    </source>
</evidence>
<gene>
    <name evidence="9" type="primary">murJ</name>
    <name evidence="9" type="ORF">WMO62_08030</name>
</gene>
<comment type="caution">
    <text evidence="9">The sequence shown here is derived from an EMBL/GenBank/DDBJ whole genome shotgun (WGS) entry which is preliminary data.</text>
</comment>
<dbReference type="Proteomes" id="UP001470288">
    <property type="component" value="Unassembled WGS sequence"/>
</dbReference>
<dbReference type="EMBL" id="JBBMFC010000012">
    <property type="protein sequence ID" value="MEQ2578788.1"/>
    <property type="molecule type" value="Genomic_DNA"/>
</dbReference>
<feature type="transmembrane region" description="Helical" evidence="8">
    <location>
        <begin position="268"/>
        <end position="288"/>
    </location>
</feature>
<organism evidence="9 10">
    <name type="scientific">Hominiventricola aquisgranensis</name>
    <dbReference type="NCBI Taxonomy" id="3133164"/>
    <lineage>
        <taxon>Bacteria</taxon>
        <taxon>Bacillati</taxon>
        <taxon>Bacillota</taxon>
        <taxon>Clostridia</taxon>
        <taxon>Lachnospirales</taxon>
        <taxon>Lachnospiraceae</taxon>
        <taxon>Hominiventricola</taxon>
    </lineage>
</organism>
<evidence type="ECO:0000256" key="5">
    <source>
        <dbReference type="ARBA" id="ARBA00022984"/>
    </source>
</evidence>
<evidence type="ECO:0000256" key="6">
    <source>
        <dbReference type="ARBA" id="ARBA00022989"/>
    </source>
</evidence>
<feature type="transmembrane region" description="Helical" evidence="8">
    <location>
        <begin position="410"/>
        <end position="428"/>
    </location>
</feature>
<dbReference type="InterPro" id="IPR051050">
    <property type="entry name" value="Lipid_II_flippase_MurJ/MviN"/>
</dbReference>
<feature type="transmembrane region" description="Helical" evidence="8">
    <location>
        <begin position="225"/>
        <end position="248"/>
    </location>
</feature>
<dbReference type="Pfam" id="PF03023">
    <property type="entry name" value="MurJ"/>
    <property type="match status" value="1"/>
</dbReference>
<dbReference type="InterPro" id="IPR004268">
    <property type="entry name" value="MurJ"/>
</dbReference>
<reference evidence="9 10" key="1">
    <citation type="submission" date="2024-03" db="EMBL/GenBank/DDBJ databases">
        <title>Human intestinal bacterial collection.</title>
        <authorList>
            <person name="Pauvert C."/>
            <person name="Hitch T.C.A."/>
            <person name="Clavel T."/>
        </authorList>
    </citation>
    <scope>NUCLEOTIDE SEQUENCE [LARGE SCALE GENOMIC DNA]</scope>
    <source>
        <strain evidence="9 10">CLA-AA-H78B</strain>
    </source>
</reference>
<keyword evidence="5" id="KW-0573">Peptidoglycan synthesis</keyword>
<keyword evidence="10" id="KW-1185">Reference proteome</keyword>
<feature type="transmembrane region" description="Helical" evidence="8">
    <location>
        <begin position="161"/>
        <end position="180"/>
    </location>
</feature>
<evidence type="ECO:0000313" key="9">
    <source>
        <dbReference type="EMBL" id="MEQ2578788.1"/>
    </source>
</evidence>
<proteinExistence type="predicted"/>
<keyword evidence="7 8" id="KW-0472">Membrane</keyword>
<evidence type="ECO:0000256" key="4">
    <source>
        <dbReference type="ARBA" id="ARBA00022960"/>
    </source>
</evidence>
<keyword evidence="6 8" id="KW-1133">Transmembrane helix</keyword>